<dbReference type="InterPro" id="IPR029526">
    <property type="entry name" value="PGBD"/>
</dbReference>
<reference evidence="3 4" key="1">
    <citation type="submission" date="2024-08" db="EMBL/GenBank/DDBJ databases">
        <authorList>
            <person name="Will J Nash"/>
            <person name="Angela Man"/>
            <person name="Seanna McTaggart"/>
            <person name="Kendall Baker"/>
            <person name="Tom Barker"/>
            <person name="Leah Catchpole"/>
            <person name="Alex Durrant"/>
            <person name="Karim Gharbi"/>
            <person name="Naomi Irish"/>
            <person name="Gemy Kaithakottil"/>
            <person name="Debby Ku"/>
            <person name="Aaliyah Providence"/>
            <person name="Felix Shaw"/>
            <person name="David Swarbreck"/>
            <person name="Chris Watkins"/>
            <person name="Ann M. McCartney"/>
            <person name="Giulio Formenti"/>
            <person name="Alice Mouton"/>
            <person name="Noel Vella"/>
            <person name="Bjorn M von Reumont"/>
            <person name="Adriana Vella"/>
            <person name="Wilfried Haerty"/>
        </authorList>
    </citation>
    <scope>NUCLEOTIDE SEQUENCE [LARGE SCALE GENOMIC DNA]</scope>
</reference>
<evidence type="ECO:0000313" key="4">
    <source>
        <dbReference type="Proteomes" id="UP001642520"/>
    </source>
</evidence>
<dbReference type="Proteomes" id="UP001642520">
    <property type="component" value="Unassembled WGS sequence"/>
</dbReference>
<feature type="compositionally biased region" description="Acidic residues" evidence="1">
    <location>
        <begin position="1"/>
        <end position="14"/>
    </location>
</feature>
<proteinExistence type="predicted"/>
<dbReference type="Pfam" id="PF13843">
    <property type="entry name" value="DDE_Tnp_1_7"/>
    <property type="match status" value="1"/>
</dbReference>
<accession>A0ABP1NGV6</accession>
<dbReference type="EMBL" id="CAXAJV020001289">
    <property type="protein sequence ID" value="CAL7939067.1"/>
    <property type="molecule type" value="Genomic_DNA"/>
</dbReference>
<evidence type="ECO:0000259" key="2">
    <source>
        <dbReference type="Pfam" id="PF13843"/>
    </source>
</evidence>
<sequence>MDSDQISSSEDEFDFSFLNEEVASTHETFDNETNESSDQDSDDATGARSRKIRIVDNESETDSETAEDANSSQWVPCGESEELPPRVQFVCGKKSTGPQITSNIKEPADFFKLFFTDRLVKEIVSETNNYATKKLEGKTLSSNSIWRSWRDVTDEEFWAFIAVIINMGTMPLASLQEYWSRNNVSYIPFYSETFTRDRFSQIFWMLHLKTTSTDKTNPRTRLQRVSCFLDYINSKFLDYFVPGEQICVNESTIKFKGRVSFITHNSKKPTKWGIRIYTLADSNTGYVCGILPYYGSLTTERLVRPDLPVSTRIPIHLYKMLLDKIPGSQGHHMFTDRYYTSYILAQELAKLKCHFTGEILTHRKEVPTEIKKPKFLKKSVVVYRRDNALLVAWKNQRAVACLTTRDNAGMTTVKRNLRSGVEVNVKKPSITVNYLKYMGGIHRADQYASTYCFLRKSLKWWRKLFFWGLEICLINSYILYKLEKKKRNERPLTHLRYLKTLVQQLRGTYRQARDRTSTSSVDEHRLNGKLHVLLKGVKRGCKVCSDRSKPGGRRETSNYCDTCPDKPRMHLGDCFVKYHTETDYKA</sequence>
<gene>
    <name evidence="3" type="ORF">XYLVIOL_LOCUS3656</name>
</gene>
<keyword evidence="4" id="KW-1185">Reference proteome</keyword>
<dbReference type="PANTHER" id="PTHR46599">
    <property type="entry name" value="PIGGYBAC TRANSPOSABLE ELEMENT-DERIVED PROTEIN 4"/>
    <property type="match status" value="1"/>
</dbReference>
<feature type="domain" description="PiggyBac transposable element-derived protein" evidence="2">
    <location>
        <begin position="107"/>
        <end position="477"/>
    </location>
</feature>
<feature type="compositionally biased region" description="Acidic residues" evidence="1">
    <location>
        <begin position="30"/>
        <end position="43"/>
    </location>
</feature>
<evidence type="ECO:0000313" key="3">
    <source>
        <dbReference type="EMBL" id="CAL7939067.1"/>
    </source>
</evidence>
<dbReference type="PANTHER" id="PTHR46599:SF3">
    <property type="entry name" value="PIGGYBAC TRANSPOSABLE ELEMENT-DERIVED PROTEIN 4"/>
    <property type="match status" value="1"/>
</dbReference>
<feature type="compositionally biased region" description="Acidic residues" evidence="1">
    <location>
        <begin position="57"/>
        <end position="67"/>
    </location>
</feature>
<organism evidence="3 4">
    <name type="scientific">Xylocopa violacea</name>
    <name type="common">Violet carpenter bee</name>
    <name type="synonym">Apis violacea</name>
    <dbReference type="NCBI Taxonomy" id="135666"/>
    <lineage>
        <taxon>Eukaryota</taxon>
        <taxon>Metazoa</taxon>
        <taxon>Ecdysozoa</taxon>
        <taxon>Arthropoda</taxon>
        <taxon>Hexapoda</taxon>
        <taxon>Insecta</taxon>
        <taxon>Pterygota</taxon>
        <taxon>Neoptera</taxon>
        <taxon>Endopterygota</taxon>
        <taxon>Hymenoptera</taxon>
        <taxon>Apocrita</taxon>
        <taxon>Aculeata</taxon>
        <taxon>Apoidea</taxon>
        <taxon>Anthophila</taxon>
        <taxon>Apidae</taxon>
        <taxon>Xylocopa</taxon>
        <taxon>Xylocopa</taxon>
    </lineage>
</organism>
<evidence type="ECO:0000256" key="1">
    <source>
        <dbReference type="SAM" id="MobiDB-lite"/>
    </source>
</evidence>
<comment type="caution">
    <text evidence="3">The sequence shown here is derived from an EMBL/GenBank/DDBJ whole genome shotgun (WGS) entry which is preliminary data.</text>
</comment>
<name>A0ABP1NGV6_XYLVO</name>
<protein>
    <recommendedName>
        <fullName evidence="2">PiggyBac transposable element-derived protein domain-containing protein</fullName>
    </recommendedName>
</protein>
<feature type="region of interest" description="Disordered" evidence="1">
    <location>
        <begin position="1"/>
        <end position="79"/>
    </location>
</feature>